<dbReference type="GO" id="GO:0016787">
    <property type="term" value="F:hydrolase activity"/>
    <property type="evidence" value="ECO:0007669"/>
    <property type="project" value="InterPro"/>
</dbReference>
<gene>
    <name evidence="2" type="ORF">CH341_20820</name>
</gene>
<dbReference type="AlphaFoldDB" id="A0A327KWB3"/>
<name>A0A327KWB3_9BRAD</name>
<dbReference type="RefSeq" id="WP_111420920.1">
    <property type="nucleotide sequence ID" value="NZ_NPEX01000174.1"/>
</dbReference>
<evidence type="ECO:0000259" key="1">
    <source>
        <dbReference type="Pfam" id="PF04909"/>
    </source>
</evidence>
<dbReference type="InterPro" id="IPR052358">
    <property type="entry name" value="Aro_Compnd_Degr_Hydrolases"/>
</dbReference>
<evidence type="ECO:0000313" key="2">
    <source>
        <dbReference type="EMBL" id="RAI41835.1"/>
    </source>
</evidence>
<dbReference type="Pfam" id="PF04909">
    <property type="entry name" value="Amidohydro_2"/>
    <property type="match status" value="1"/>
</dbReference>
<dbReference type="PANTHER" id="PTHR35563">
    <property type="entry name" value="BARREL METAL-DEPENDENT HYDROLASE, PUTATIVE (AFU_ORTHOLOGUE AFUA_1G16240)-RELATED"/>
    <property type="match status" value="1"/>
</dbReference>
<dbReference type="InterPro" id="IPR032466">
    <property type="entry name" value="Metal_Hydrolase"/>
</dbReference>
<dbReference type="Proteomes" id="UP000249130">
    <property type="component" value="Unassembled WGS sequence"/>
</dbReference>
<accession>A0A327KWB3</accession>
<keyword evidence="3" id="KW-1185">Reference proteome</keyword>
<dbReference type="PANTHER" id="PTHR35563:SF2">
    <property type="entry name" value="BARREL METAL-DEPENDENT HYDROLASE, PUTATIVE (AFU_ORTHOLOGUE AFUA_1G16240)-RELATED"/>
    <property type="match status" value="1"/>
</dbReference>
<reference evidence="2 3" key="1">
    <citation type="submission" date="2017-07" db="EMBL/GenBank/DDBJ databases">
        <title>Draft Genome Sequences of Select Purple Nonsulfur Bacteria.</title>
        <authorList>
            <person name="Lasarre B."/>
            <person name="Mckinlay J.B."/>
        </authorList>
    </citation>
    <scope>NUCLEOTIDE SEQUENCE [LARGE SCALE GENOMIC DNA]</scope>
    <source>
        <strain evidence="2 3">DSM 5909</strain>
    </source>
</reference>
<organism evidence="2 3">
    <name type="scientific">Rhodoplanes roseus</name>
    <dbReference type="NCBI Taxonomy" id="29409"/>
    <lineage>
        <taxon>Bacteria</taxon>
        <taxon>Pseudomonadati</taxon>
        <taxon>Pseudomonadota</taxon>
        <taxon>Alphaproteobacteria</taxon>
        <taxon>Hyphomicrobiales</taxon>
        <taxon>Nitrobacteraceae</taxon>
        <taxon>Rhodoplanes</taxon>
    </lineage>
</organism>
<dbReference type="InterPro" id="IPR006680">
    <property type="entry name" value="Amidohydro-rel"/>
</dbReference>
<dbReference type="SUPFAM" id="SSF51556">
    <property type="entry name" value="Metallo-dependent hydrolases"/>
    <property type="match status" value="1"/>
</dbReference>
<dbReference type="EMBL" id="NPEX01000174">
    <property type="protein sequence ID" value="RAI41835.1"/>
    <property type="molecule type" value="Genomic_DNA"/>
</dbReference>
<evidence type="ECO:0000313" key="3">
    <source>
        <dbReference type="Proteomes" id="UP000249130"/>
    </source>
</evidence>
<feature type="domain" description="Amidohydrolase-related" evidence="1">
    <location>
        <begin position="24"/>
        <end position="291"/>
    </location>
</feature>
<proteinExistence type="predicted"/>
<dbReference type="OrthoDB" id="9787654at2"/>
<dbReference type="Gene3D" id="3.20.20.140">
    <property type="entry name" value="Metal-dependent hydrolases"/>
    <property type="match status" value="1"/>
</dbReference>
<protein>
    <recommendedName>
        <fullName evidence="1">Amidohydrolase-related domain-containing protein</fullName>
    </recommendedName>
</protein>
<sequence>MPDFDVVPAPPVSPPAIPLPPGACDAHSHVFGPFDRFPPLQSSVYALPDASPGVHAAARETLGVRFGVLTQPAPYANDPAAMLAAIRGSDGALKGVAATDSAIDDATLAAWRAGGICGLRFVEMRAPGGQRYPGSVGVEHLTALAPRMRALGLHAQLWAKADDYAALLPDLLTLGVPLVLDHMGCPDPARGPHDPSFRAILDAMKTGTVWVKLSVCRVSRTAPDYPDVRPLHDALVAAAPDRLVWGSDWPYVRLDPAPDAGRLLDLFTTWLGDDGLRRRILAENPAALYGFGTATRA</sequence>
<comment type="caution">
    <text evidence="2">The sequence shown here is derived from an EMBL/GenBank/DDBJ whole genome shotgun (WGS) entry which is preliminary data.</text>
</comment>